<keyword evidence="2" id="KW-0413">Isomerase</keyword>
<dbReference type="InParanoid" id="A0A316YLH8"/>
<evidence type="ECO:0000256" key="2">
    <source>
        <dbReference type="ARBA" id="ARBA00023235"/>
    </source>
</evidence>
<dbReference type="Pfam" id="PF04303">
    <property type="entry name" value="PrpF"/>
    <property type="match status" value="2"/>
</dbReference>
<dbReference type="OrthoDB" id="10267539at2759"/>
<dbReference type="GeneID" id="37043411"/>
<dbReference type="SUPFAM" id="SSF54506">
    <property type="entry name" value="Diaminopimelate epimerase-like"/>
    <property type="match status" value="2"/>
</dbReference>
<name>A0A316YLH8_9BASI</name>
<dbReference type="STRING" id="215250.A0A316YLH8"/>
<dbReference type="Proteomes" id="UP000245768">
    <property type="component" value="Unassembled WGS sequence"/>
</dbReference>
<gene>
    <name evidence="3" type="ORF">FA10DRAFT_266453</name>
</gene>
<evidence type="ECO:0000313" key="4">
    <source>
        <dbReference type="Proteomes" id="UP000245768"/>
    </source>
</evidence>
<accession>A0A316YLH8</accession>
<dbReference type="GO" id="GO:0016853">
    <property type="term" value="F:isomerase activity"/>
    <property type="evidence" value="ECO:0007669"/>
    <property type="project" value="UniProtKB-KW"/>
</dbReference>
<evidence type="ECO:0000256" key="1">
    <source>
        <dbReference type="ARBA" id="ARBA00007673"/>
    </source>
</evidence>
<keyword evidence="4" id="KW-1185">Reference proteome</keyword>
<dbReference type="InterPro" id="IPR007400">
    <property type="entry name" value="PrpF-like"/>
</dbReference>
<dbReference type="PANTHER" id="PTHR43709:SF2">
    <property type="entry name" value="DUF453 DOMAIN PROTEIN (AFU_ORTHOLOGUE AFUA_6G00360)"/>
    <property type="match status" value="1"/>
</dbReference>
<dbReference type="EMBL" id="KZ819636">
    <property type="protein sequence ID" value="PWN89916.1"/>
    <property type="molecule type" value="Genomic_DNA"/>
</dbReference>
<sequence>MPLPRQIPAVFYRGGTSRGLLFKDSHLACYDAKTRDRILCAAMGSPDPDGRQIDGLGGGASSLSKIAVVSPSSPSSFADQARRLGHAFAGVDAQWSAEGGEDRAAKISDVVYRFGQVPINDGTNVDWGSTCGNMVAAVAHFAVQEQLLKASSGEAEVASEKGTLPVRILAHDSGKVVRAHVPVLQHDGRWLPAAEGQAQISGVPGTHPGILIESPLEGSVLSTGNALDHVEVDGETIPISIVDTGLPVIFVSALDLSIPLSDLVQHPAAIDSNRALMDRLERIRFQASQLTPDLASKFSPPAPKICVVHPAASYKTTGGQEVTADETDLLARTVSVHQLHRTIPATTLSALAAARCFADSVVSRTVSPALSPMTKKATEEAGGGDDVRAITIGQPAGASSASVQTDEGGQPRAIVMLRTARRIMQGEVLVPGDCLPHPDLASLDHYR</sequence>
<proteinExistence type="inferred from homology"/>
<dbReference type="RefSeq" id="XP_025377114.1">
    <property type="nucleotide sequence ID" value="XM_025521495.1"/>
</dbReference>
<dbReference type="PANTHER" id="PTHR43709">
    <property type="entry name" value="ACONITATE ISOMERASE-RELATED"/>
    <property type="match status" value="1"/>
</dbReference>
<dbReference type="Gene3D" id="3.10.310.10">
    <property type="entry name" value="Diaminopimelate Epimerase, Chain A, domain 1"/>
    <property type="match status" value="2"/>
</dbReference>
<organism evidence="3 4">
    <name type="scientific">Acaromyces ingoldii</name>
    <dbReference type="NCBI Taxonomy" id="215250"/>
    <lineage>
        <taxon>Eukaryota</taxon>
        <taxon>Fungi</taxon>
        <taxon>Dikarya</taxon>
        <taxon>Basidiomycota</taxon>
        <taxon>Ustilaginomycotina</taxon>
        <taxon>Exobasidiomycetes</taxon>
        <taxon>Exobasidiales</taxon>
        <taxon>Cryptobasidiaceae</taxon>
        <taxon>Acaromyces</taxon>
    </lineage>
</organism>
<evidence type="ECO:0000313" key="3">
    <source>
        <dbReference type="EMBL" id="PWN89916.1"/>
    </source>
</evidence>
<dbReference type="AlphaFoldDB" id="A0A316YLH8"/>
<reference evidence="3 4" key="1">
    <citation type="journal article" date="2018" name="Mol. Biol. Evol.">
        <title>Broad Genomic Sampling Reveals a Smut Pathogenic Ancestry of the Fungal Clade Ustilaginomycotina.</title>
        <authorList>
            <person name="Kijpornyongpan T."/>
            <person name="Mondo S.J."/>
            <person name="Barry K."/>
            <person name="Sandor L."/>
            <person name="Lee J."/>
            <person name="Lipzen A."/>
            <person name="Pangilinan J."/>
            <person name="LaButti K."/>
            <person name="Hainaut M."/>
            <person name="Henrissat B."/>
            <person name="Grigoriev I.V."/>
            <person name="Spatafora J.W."/>
            <person name="Aime M.C."/>
        </authorList>
    </citation>
    <scope>NUCLEOTIDE SEQUENCE [LARGE SCALE GENOMIC DNA]</scope>
    <source>
        <strain evidence="3 4">MCA 4198</strain>
    </source>
</reference>
<protein>
    <submittedName>
        <fullName evidence="3">DUF453-domain-containing protein</fullName>
    </submittedName>
</protein>
<comment type="similarity">
    <text evidence="1">Belongs to the PrpF family.</text>
</comment>